<dbReference type="EMBL" id="CALNXJ010000005">
    <property type="protein sequence ID" value="CAH3040119.1"/>
    <property type="molecule type" value="Genomic_DNA"/>
</dbReference>
<protein>
    <recommendedName>
        <fullName evidence="3">DDE Tnp4 domain-containing protein</fullName>
    </recommendedName>
</protein>
<dbReference type="AlphaFoldDB" id="A0AAU9W1L4"/>
<dbReference type="GO" id="GO:0046872">
    <property type="term" value="F:metal ion binding"/>
    <property type="evidence" value="ECO:0007669"/>
    <property type="project" value="UniProtKB-KW"/>
</dbReference>
<accession>A0AAU9W1L4</accession>
<proteinExistence type="predicted"/>
<reference evidence="4 5" key="1">
    <citation type="submission" date="2022-05" db="EMBL/GenBank/DDBJ databases">
        <authorList>
            <consortium name="Genoscope - CEA"/>
            <person name="William W."/>
        </authorList>
    </citation>
    <scope>NUCLEOTIDE SEQUENCE [LARGE SCALE GENOMIC DNA]</scope>
</reference>
<feature type="domain" description="DDE Tnp4" evidence="3">
    <location>
        <begin position="175"/>
        <end position="332"/>
    </location>
</feature>
<dbReference type="InterPro" id="IPR027806">
    <property type="entry name" value="HARBI1_dom"/>
</dbReference>
<evidence type="ECO:0000313" key="4">
    <source>
        <dbReference type="EMBL" id="CAH3040119.1"/>
    </source>
</evidence>
<evidence type="ECO:0000256" key="2">
    <source>
        <dbReference type="ARBA" id="ARBA00022723"/>
    </source>
</evidence>
<dbReference type="PANTHER" id="PTHR34615:SF1">
    <property type="entry name" value="PX DOMAIN-CONTAINING PROTEIN"/>
    <property type="match status" value="1"/>
</dbReference>
<evidence type="ECO:0000256" key="1">
    <source>
        <dbReference type="ARBA" id="ARBA00001968"/>
    </source>
</evidence>
<comment type="cofactor">
    <cofactor evidence="1">
        <name>a divalent metal cation</name>
        <dbReference type="ChEBI" id="CHEBI:60240"/>
    </cofactor>
</comment>
<keyword evidence="2" id="KW-0479">Metal-binding</keyword>
<keyword evidence="5" id="KW-1185">Reference proteome</keyword>
<dbReference type="Pfam" id="PF13359">
    <property type="entry name" value="DDE_Tnp_4"/>
    <property type="match status" value="1"/>
</dbReference>
<dbReference type="Proteomes" id="UP001159428">
    <property type="component" value="Unassembled WGS sequence"/>
</dbReference>
<dbReference type="PANTHER" id="PTHR34615">
    <property type="entry name" value="PX DOMAIN-CONTAINING PROTEIN"/>
    <property type="match status" value="1"/>
</dbReference>
<gene>
    <name evidence="4" type="ORF">PMEA_00025724</name>
</gene>
<sequence length="358" mass="40881">MATFKETREILLASYASNIITIEEYALLLEENSSNNLDFPYYNYPPFNLESQSEAECRANFRVEKHHIPLVEDALQILQYFVCDQGTVCEGTKGLCILLKRYSFPCRYSDMIPIFGRPVSELCMICNTVTDWIYAHHSHRITQWNRTILNPLELEKYAEAVFKQGAPLSNCFGFVDGTVRPITRPGENQRLLYNGHKRVHGLKFQSVVLPNGLISHLYGPVEGRKHDAAMLAESGLYNSLRTHAVSTTGQPMCIYGDPAYPLWIHLQAPFRQQVLTPQQQAYNGSMSAVRSSVEWLFSDIVNYFKFLDFKKNLKIGPSQVGKMYIVCAVLQNVLTCLYSNSTSQFFYLDPPSLEDYFS</sequence>
<name>A0AAU9W1L4_9CNID</name>
<organism evidence="4 5">
    <name type="scientific">Pocillopora meandrina</name>
    <dbReference type="NCBI Taxonomy" id="46732"/>
    <lineage>
        <taxon>Eukaryota</taxon>
        <taxon>Metazoa</taxon>
        <taxon>Cnidaria</taxon>
        <taxon>Anthozoa</taxon>
        <taxon>Hexacorallia</taxon>
        <taxon>Scleractinia</taxon>
        <taxon>Astrocoeniina</taxon>
        <taxon>Pocilloporidae</taxon>
        <taxon>Pocillopora</taxon>
    </lineage>
</organism>
<evidence type="ECO:0000313" key="5">
    <source>
        <dbReference type="Proteomes" id="UP001159428"/>
    </source>
</evidence>
<comment type="caution">
    <text evidence="4">The sequence shown here is derived from an EMBL/GenBank/DDBJ whole genome shotgun (WGS) entry which is preliminary data.</text>
</comment>
<evidence type="ECO:0000259" key="3">
    <source>
        <dbReference type="Pfam" id="PF13359"/>
    </source>
</evidence>